<gene>
    <name evidence="1" type="ORF">DCHRY22_LOCUS7053</name>
</gene>
<accession>A0A8J2W3Z3</accession>
<keyword evidence="2" id="KW-1185">Reference proteome</keyword>
<dbReference type="OrthoDB" id="10544931at2759"/>
<reference evidence="1" key="1">
    <citation type="submission" date="2021-09" db="EMBL/GenBank/DDBJ databases">
        <authorList>
            <person name="Martin H S."/>
        </authorList>
    </citation>
    <scope>NUCLEOTIDE SEQUENCE</scope>
</reference>
<organism evidence="1 2">
    <name type="scientific">Danaus chrysippus</name>
    <name type="common">African queen</name>
    <dbReference type="NCBI Taxonomy" id="151541"/>
    <lineage>
        <taxon>Eukaryota</taxon>
        <taxon>Metazoa</taxon>
        <taxon>Ecdysozoa</taxon>
        <taxon>Arthropoda</taxon>
        <taxon>Hexapoda</taxon>
        <taxon>Insecta</taxon>
        <taxon>Pterygota</taxon>
        <taxon>Neoptera</taxon>
        <taxon>Endopterygota</taxon>
        <taxon>Lepidoptera</taxon>
        <taxon>Glossata</taxon>
        <taxon>Ditrysia</taxon>
        <taxon>Papilionoidea</taxon>
        <taxon>Nymphalidae</taxon>
        <taxon>Danainae</taxon>
        <taxon>Danaini</taxon>
        <taxon>Danaina</taxon>
        <taxon>Danaus</taxon>
        <taxon>Anosia</taxon>
    </lineage>
</organism>
<name>A0A8J2W3Z3_9NEOP</name>
<dbReference type="EMBL" id="CAKASE010000056">
    <property type="protein sequence ID" value="CAG9566410.1"/>
    <property type="molecule type" value="Genomic_DNA"/>
</dbReference>
<dbReference type="Proteomes" id="UP000789524">
    <property type="component" value="Unassembled WGS sequence"/>
</dbReference>
<comment type="caution">
    <text evidence="1">The sequence shown here is derived from an EMBL/GenBank/DDBJ whole genome shotgun (WGS) entry which is preliminary data.</text>
</comment>
<protein>
    <submittedName>
        <fullName evidence="1">(African queen) hypothetical protein</fullName>
    </submittedName>
</protein>
<dbReference type="AlphaFoldDB" id="A0A8J2W3Z3"/>
<evidence type="ECO:0000313" key="1">
    <source>
        <dbReference type="EMBL" id="CAG9566410.1"/>
    </source>
</evidence>
<evidence type="ECO:0000313" key="2">
    <source>
        <dbReference type="Proteomes" id="UP000789524"/>
    </source>
</evidence>
<proteinExistence type="predicted"/>
<sequence length="115" mass="12808">MYGSGTIPELIAGVGSARARWKIEFQCHNSADVKMIGGLRKIVCWCARRGVRGVRGEGCARAAGWRRRRRQCPGPNARRARACSSLELARDRVVPQCFMWNTKSARGVPPAQLRK</sequence>